<comment type="caution">
    <text evidence="2">The sequence shown here is derived from an EMBL/GenBank/DDBJ whole genome shotgun (WGS) entry which is preliminary data.</text>
</comment>
<protein>
    <recommendedName>
        <fullName evidence="1">RSE1/DDB1/CPSF1 second beta-propeller domain-containing protein</fullName>
    </recommendedName>
</protein>
<dbReference type="Proteomes" id="UP000240830">
    <property type="component" value="Unassembled WGS sequence"/>
</dbReference>
<dbReference type="InterPro" id="IPR058543">
    <property type="entry name" value="Beta-prop_RSE1/DDB1/CPSF1_2nd"/>
</dbReference>
<name>A0A2H9THG4_9FUNG</name>
<keyword evidence="3" id="KW-1185">Reference proteome</keyword>
<dbReference type="Gene3D" id="2.130.10.10">
    <property type="entry name" value="YVTN repeat-like/Quinoprotein amine dehydrogenase"/>
    <property type="match status" value="1"/>
</dbReference>
<accession>A0A2H9THG4</accession>
<dbReference type="EMBL" id="MTSL01000187">
    <property type="protein sequence ID" value="PJF17176.1"/>
    <property type="molecule type" value="Genomic_DNA"/>
</dbReference>
<feature type="domain" description="RSE1/DDB1/CPSF1 second beta-propeller" evidence="1">
    <location>
        <begin position="79"/>
        <end position="397"/>
    </location>
</feature>
<gene>
    <name evidence="2" type="ORF">PSACC_03019</name>
</gene>
<dbReference type="OrthoDB" id="20774at2759"/>
<organism evidence="2 3">
    <name type="scientific">Paramicrosporidium saccamoebae</name>
    <dbReference type="NCBI Taxonomy" id="1246581"/>
    <lineage>
        <taxon>Eukaryota</taxon>
        <taxon>Fungi</taxon>
        <taxon>Fungi incertae sedis</taxon>
        <taxon>Cryptomycota</taxon>
        <taxon>Cryptomycota incertae sedis</taxon>
        <taxon>Paramicrosporidium</taxon>
    </lineage>
</organism>
<dbReference type="PANTHER" id="PTHR10644">
    <property type="entry name" value="DNA REPAIR/RNA PROCESSING CPSF FAMILY"/>
    <property type="match status" value="1"/>
</dbReference>
<reference evidence="2 3" key="1">
    <citation type="submission" date="2016-10" db="EMBL/GenBank/DDBJ databases">
        <title>The genome of Paramicrosporidium saccamoebae is the missing link in understanding Cryptomycota and Microsporidia evolution.</title>
        <authorList>
            <person name="Quandt C.A."/>
            <person name="Beaudet D."/>
            <person name="Corsaro D."/>
            <person name="Michel R."/>
            <person name="Corradi N."/>
            <person name="James T."/>
        </authorList>
    </citation>
    <scope>NUCLEOTIDE SEQUENCE [LARGE SCALE GENOMIC DNA]</scope>
    <source>
        <strain evidence="2 3">KSL3</strain>
    </source>
</reference>
<dbReference type="SUPFAM" id="SSF50978">
    <property type="entry name" value="WD40 repeat-like"/>
    <property type="match status" value="1"/>
</dbReference>
<evidence type="ECO:0000259" key="1">
    <source>
        <dbReference type="Pfam" id="PF23726"/>
    </source>
</evidence>
<dbReference type="Pfam" id="PF23726">
    <property type="entry name" value="Beta-prop_RSE1_2nd"/>
    <property type="match status" value="1"/>
</dbReference>
<proteinExistence type="predicted"/>
<dbReference type="InterPro" id="IPR036322">
    <property type="entry name" value="WD40_repeat_dom_sf"/>
</dbReference>
<sequence length="730" mass="79992">MILGSSPSRGILAFQFKANTIEILHRNQMPNTVLDMICASSKGFDDDCLVACGFGDSSIVGLFRENIPVCTEMRSDQIFRGCTGIWMLREYNSDKHHSILAVSFVKSTILLRLVGESLFEDITDFYGVDLRRRTLAIENTEAGSFLIQVCPDRVIICKSNVGQVAGEVLADWKRDLDTGGADLDFFSAAIINDHVFALRSGFIEIFQCRTTRGAPSVILSLQLAMPPCTSSFAVYPLGTSGPPNPQKYCFGFIVAASYNEEICLWNVYFDDGSNRVDQICTYVLEDCDFAVNEMQFFKDAYGARLALGGRDGRLIVLGVKQEEDSVSIRPLASVHAGKRPVQLSRTRLSGLSACIFALSGQASLLDETEDGVFSLTPVLHRADHLVRWSVLNSNESLFRFVVVEHESMGTFTTSLQVTPRIEAFLDVCCARFIMHRPQQGQLIVVSSPGRSEQESFISSGSWANNAPAVEVYGLNDEELLFKSVLATGDIVTCAALLGDSGFIIIGLQIQNVGQVRILKIPPNFIDRNARRRQSLPSQQLSRGGVSQLIFSCDAGFPHKVNAVSVVDVVNDGEFRVLVAAGSELHLIEVNTVAESMDFLLTECWRSDILAVSVDPESRLVAVSTCRGGLDIFSLLTNQANIELAQQWSSSSSVLIGRLLWNDGFLIGSDRRGFIHFIHAGSFKKSTVALDDIPCALSIRRKTKSLLVSTITGAIVEIGLPVPQEHVDSVN</sequence>
<evidence type="ECO:0000313" key="2">
    <source>
        <dbReference type="EMBL" id="PJF17176.1"/>
    </source>
</evidence>
<dbReference type="InterPro" id="IPR050358">
    <property type="entry name" value="RSE1/DDB1/CFT1"/>
</dbReference>
<dbReference type="AlphaFoldDB" id="A0A2H9THG4"/>
<evidence type="ECO:0000313" key="3">
    <source>
        <dbReference type="Proteomes" id="UP000240830"/>
    </source>
</evidence>
<dbReference type="InterPro" id="IPR015943">
    <property type="entry name" value="WD40/YVTN_repeat-like_dom_sf"/>
</dbReference>
<dbReference type="STRING" id="1246581.A0A2H9THG4"/>